<accession>A0A066T0A0</accession>
<evidence type="ECO:0000313" key="17">
    <source>
        <dbReference type="EMBL" id="TJQ16395.1"/>
    </source>
</evidence>
<dbReference type="AlphaFoldDB" id="A0A066T0A0"/>
<proteinExistence type="predicted"/>
<evidence type="ECO:0000313" key="11">
    <source>
        <dbReference type="EMBL" id="EMJ5253215.1"/>
    </source>
</evidence>
<feature type="transmembrane region" description="Helical" evidence="8">
    <location>
        <begin position="172"/>
        <end position="192"/>
    </location>
</feature>
<evidence type="ECO:0000259" key="9">
    <source>
        <dbReference type="PROSITE" id="PS51379"/>
    </source>
</evidence>
<evidence type="ECO:0000313" key="16">
    <source>
        <dbReference type="EMBL" id="RXD17112.1"/>
    </source>
</evidence>
<evidence type="ECO:0000256" key="6">
    <source>
        <dbReference type="ARBA" id="ARBA00023004"/>
    </source>
</evidence>
<evidence type="ECO:0000313" key="22">
    <source>
        <dbReference type="Proteomes" id="UP000467488"/>
    </source>
</evidence>
<dbReference type="PANTHER" id="PTHR30176">
    <property type="entry name" value="FERREDOXIN-TYPE PROTEIN NAPH"/>
    <property type="match status" value="1"/>
</dbReference>
<dbReference type="EMBL" id="SCJN01000035">
    <property type="protein sequence ID" value="RXD17112.1"/>
    <property type="molecule type" value="Genomic_DNA"/>
</dbReference>
<feature type="domain" description="4Fe-4S ferredoxin-type" evidence="9">
    <location>
        <begin position="251"/>
        <end position="280"/>
    </location>
</feature>
<keyword evidence="7" id="KW-0411">Iron-sulfur</keyword>
<dbReference type="EMBL" id="AP022360">
    <property type="protein sequence ID" value="BBU82503.1"/>
    <property type="molecule type" value="Genomic_DNA"/>
</dbReference>
<evidence type="ECO:0000256" key="1">
    <source>
        <dbReference type="ARBA" id="ARBA00022448"/>
    </source>
</evidence>
<dbReference type="GO" id="GO:0051539">
    <property type="term" value="F:4 iron, 4 sulfur cluster binding"/>
    <property type="evidence" value="ECO:0007669"/>
    <property type="project" value="UniProtKB-KW"/>
</dbReference>
<evidence type="ECO:0000313" key="15">
    <source>
        <dbReference type="EMBL" id="MDO2728758.1"/>
    </source>
</evidence>
<dbReference type="RefSeq" id="WP_000013499.1">
    <property type="nucleotide sequence ID" value="NZ_AP018784.2"/>
</dbReference>
<keyword evidence="6" id="KW-0408">Iron</keyword>
<dbReference type="Pfam" id="PF12801">
    <property type="entry name" value="Fer4_5"/>
    <property type="match status" value="2"/>
</dbReference>
<dbReference type="GO" id="GO:0005886">
    <property type="term" value="C:plasma membrane"/>
    <property type="evidence" value="ECO:0007669"/>
    <property type="project" value="TreeGrafter"/>
</dbReference>
<protein>
    <submittedName>
        <fullName evidence="17">Ferredoxin-type protein NapH</fullName>
    </submittedName>
    <submittedName>
        <fullName evidence="11">Quinol dehydrogenase ferredoxin subunit NapH</fullName>
    </submittedName>
</protein>
<dbReference type="Proteomes" id="UP000437875">
    <property type="component" value="Unassembled WGS sequence"/>
</dbReference>
<keyword evidence="3" id="KW-0479">Metal-binding</keyword>
<keyword evidence="4" id="KW-0677">Repeat</keyword>
<keyword evidence="8" id="KW-1133">Transmembrane helix</keyword>
<dbReference type="Proteomes" id="UP000843571">
    <property type="component" value="Unassembled WGS sequence"/>
</dbReference>
<reference evidence="10 22" key="5">
    <citation type="submission" date="2020-01" db="EMBL/GenBank/DDBJ databases">
        <title>Dynamics of blaIMP-6 dissemination in carbapenem resistant Enterobacteriacea isolated from regional surveillance in Osaka, Japan.</title>
        <authorList>
            <person name="Abe R."/>
            <person name="Akeda Y."/>
            <person name="Sugawara Y."/>
            <person name="Yamamoto N."/>
            <person name="Tomono K."/>
            <person name="Takeuchi D."/>
            <person name="Kawahara R."/>
            <person name="Hamada S."/>
        </authorList>
    </citation>
    <scope>NUCLEOTIDE SEQUENCE [LARGE SCALE GENOMIC DNA]</scope>
    <source>
        <strain evidence="10 22">E300</strain>
    </source>
</reference>
<dbReference type="InterPro" id="IPR017900">
    <property type="entry name" value="4Fe4S_Fe_S_CS"/>
</dbReference>
<dbReference type="PROSITE" id="PS51379">
    <property type="entry name" value="4FE4S_FER_2"/>
    <property type="match status" value="2"/>
</dbReference>
<evidence type="ECO:0000256" key="7">
    <source>
        <dbReference type="ARBA" id="ARBA00023014"/>
    </source>
</evidence>
<dbReference type="NCBIfam" id="NF007013">
    <property type="entry name" value="PRK09477.1"/>
    <property type="match status" value="1"/>
</dbReference>
<dbReference type="Proteomes" id="UP001285616">
    <property type="component" value="Unassembled WGS sequence"/>
</dbReference>
<evidence type="ECO:0000313" key="14">
    <source>
        <dbReference type="EMBL" id="KAE9734197.1"/>
    </source>
</evidence>
<dbReference type="InterPro" id="IPR051684">
    <property type="entry name" value="Electron_Trans/Redox"/>
</dbReference>
<reference evidence="14 21" key="4">
    <citation type="submission" date="2019-10" db="EMBL/GenBank/DDBJ databases">
        <title>Antimicrobial-resistant enteric bacteria are widely distributed amongst people, animals and the environment in northern Tanzania.</title>
        <authorList>
            <person name="Subbiah M."/>
            <person name="Call D.R."/>
        </authorList>
    </citation>
    <scope>NUCLEOTIDE SEQUENCE [LARGE SCALE GENOMIC DNA]</scope>
    <source>
        <strain evidence="14 21">TzEc067</strain>
    </source>
</reference>
<dbReference type="GO" id="GO:0046872">
    <property type="term" value="F:metal ion binding"/>
    <property type="evidence" value="ECO:0007669"/>
    <property type="project" value="UniProtKB-KW"/>
</dbReference>
<evidence type="ECO:0000256" key="4">
    <source>
        <dbReference type="ARBA" id="ARBA00022737"/>
    </source>
</evidence>
<evidence type="ECO:0000313" key="20">
    <source>
        <dbReference type="Proteomes" id="UP000309937"/>
    </source>
</evidence>
<dbReference type="EMBL" id="RRGJ01000008">
    <property type="protein sequence ID" value="TJQ16395.1"/>
    <property type="molecule type" value="Genomic_DNA"/>
</dbReference>
<reference evidence="18" key="7">
    <citation type="journal article" date="2023" name="Microorganisms">
        <title>Comparative Genomic Analysis of ST131 Subclade C2 of ESBL-Producing E. coli Isolates from Patients with Recurrent and Sporadic Urinary Tract Infections.</title>
        <authorList>
            <person name="Jaen-Luchoro D."/>
            <person name="Kahnamouei A."/>
            <person name="Yazdanshenas S."/>
            <person name="Lindblom A."/>
            <person name="Samuelsson E."/>
            <person name="Ahren C."/>
            <person name="Karami N."/>
        </authorList>
    </citation>
    <scope>NUCLEOTIDE SEQUENCE</scope>
    <source>
        <strain evidence="18">S7</strain>
    </source>
</reference>
<dbReference type="EMBL" id="CP107128">
    <property type="protein sequence ID" value="WLM94295.1"/>
    <property type="molecule type" value="Genomic_DNA"/>
</dbReference>
<keyword evidence="2" id="KW-0004">4Fe-4S</keyword>
<gene>
    <name evidence="10" type="primary">napH</name>
    <name evidence="17" type="ORF">C9Z68_08310</name>
    <name evidence="10" type="ORF">EIMP300_39030</name>
    <name evidence="16" type="ORF">EPS76_06855</name>
    <name evidence="14" type="ORF">GP711_04130</name>
    <name evidence="12" type="ORF">GRC73_01755</name>
    <name evidence="13" type="ORF">HIE29_002595</name>
    <name evidence="18" type="ORF">OGM49_16495</name>
    <name evidence="15" type="ORF">Q2V64_03055</name>
    <name evidence="11" type="ORF">R8O40_001415</name>
</gene>
<dbReference type="SUPFAM" id="SSF54862">
    <property type="entry name" value="4Fe-4S ferredoxins"/>
    <property type="match status" value="1"/>
</dbReference>
<dbReference type="Proteomes" id="UP001180189">
    <property type="component" value="Chromosome"/>
</dbReference>
<evidence type="ECO:0000313" key="10">
    <source>
        <dbReference type="EMBL" id="BBU82503.1"/>
    </source>
</evidence>
<dbReference type="EMBL" id="JAUKZB010000002">
    <property type="protein sequence ID" value="MDO2728758.1"/>
    <property type="molecule type" value="Genomic_DNA"/>
</dbReference>
<dbReference type="Proteomes" id="UP000309937">
    <property type="component" value="Unassembled WGS sequence"/>
</dbReference>
<keyword evidence="8" id="KW-0472">Membrane</keyword>
<keyword evidence="5" id="KW-0249">Electron transport</keyword>
<dbReference type="Pfam" id="PF13237">
    <property type="entry name" value="Fer4_10"/>
    <property type="match status" value="1"/>
</dbReference>
<evidence type="ECO:0000256" key="8">
    <source>
        <dbReference type="SAM" id="Phobius"/>
    </source>
</evidence>
<dbReference type="Gene3D" id="3.30.70.20">
    <property type="match status" value="1"/>
</dbReference>
<dbReference type="EMBL" id="DABCJL010000005">
    <property type="protein sequence ID" value="HAH7769151.1"/>
    <property type="molecule type" value="Genomic_DNA"/>
</dbReference>
<dbReference type="Proteomes" id="UP000288730">
    <property type="component" value="Unassembled WGS sequence"/>
</dbReference>
<dbReference type="PANTHER" id="PTHR30176:SF3">
    <property type="entry name" value="FERREDOXIN-TYPE PROTEIN NAPH"/>
    <property type="match status" value="1"/>
</dbReference>
<feature type="transmembrane region" description="Helical" evidence="8">
    <location>
        <begin position="30"/>
        <end position="50"/>
    </location>
</feature>
<reference evidence="12" key="1">
    <citation type="journal article" date="2018" name="Genome Biol.">
        <title>SKESA: strategic k-mer extension for scrupulous assemblies.</title>
        <authorList>
            <person name="Souvorov A."/>
            <person name="Agarwala R."/>
            <person name="Lipman D.J."/>
        </authorList>
    </citation>
    <scope>NUCLEOTIDE SEQUENCE [LARGE SCALE GENOMIC DNA]</scope>
    <source>
        <strain evidence="13">C0382</strain>
        <strain evidence="12">EC00763</strain>
    </source>
</reference>
<dbReference type="EMBL" id="ABONVU020000004">
    <property type="protein sequence ID" value="EMJ5253215.1"/>
    <property type="molecule type" value="Genomic_DNA"/>
</dbReference>
<dbReference type="InterPro" id="IPR017896">
    <property type="entry name" value="4Fe4S_Fe-S-bd"/>
</dbReference>
<evidence type="ECO:0000313" key="18">
    <source>
        <dbReference type="EMBL" id="WLM94295.1"/>
    </source>
</evidence>
<dbReference type="InterPro" id="IPR011886">
    <property type="entry name" value="NapH_MauN"/>
</dbReference>
<sequence length="287" mass="31888">MANRKRDAGREALEKKGWWRSHRWLVLRRLCQFFVLGMFLSGPWFGVWILHGNYSSSLLFDTVPLTDPLMTLQSLASGHLPATVALTGAVIITVLYALAGKRLFCSWVCPLNPITDLANWLRRRFDLNQSATIPRHIRYVLLVIILVGSALTGTLIWEWINPVSLMGRSLVMGFGSGALLILALFLFDLLVVEHGWCGHICPVGALYGVLGSKGVITVAATDRQKCNRCMDCFHVCPEPHVLRAPVLDEQSPVQVTSRDCMTCGRCVDVCSEDVFTITTRWSSGAKS</sequence>
<dbReference type="PROSITE" id="PS00198">
    <property type="entry name" value="4FE4S_FER_1"/>
    <property type="match status" value="1"/>
</dbReference>
<keyword evidence="1" id="KW-0813">Transport</keyword>
<reference evidence="11" key="9">
    <citation type="submission" date="2024-02" db="EMBL/GenBank/DDBJ databases">
        <authorList>
            <consortium name="Clinical and Environmental Microbiology Branch: Whole genome sequencing antimicrobial resistance pathogens in the healthcare setting"/>
        </authorList>
    </citation>
    <scope>NUCLEOTIDE SEQUENCE</scope>
    <source>
        <strain evidence="11">1924188</strain>
    </source>
</reference>
<reference evidence="16 19" key="3">
    <citation type="submission" date="2019-01" db="EMBL/GenBank/DDBJ databases">
        <title>Genomic analysis of febrile catheter-associated UTI E. coli isolates.</title>
        <authorList>
            <person name="Potter R."/>
            <person name="Zou Z."/>
            <person name="Henderson J."/>
            <person name="Dantas G."/>
        </authorList>
    </citation>
    <scope>NUCLEOTIDE SEQUENCE [LARGE SCALE GENOMIC DNA]</scope>
    <source>
        <strain evidence="16 19">29_CAASB</strain>
    </source>
</reference>
<dbReference type="Proteomes" id="UP001174465">
    <property type="component" value="Unassembled WGS sequence"/>
</dbReference>
<evidence type="ECO:0000256" key="3">
    <source>
        <dbReference type="ARBA" id="ARBA00022723"/>
    </source>
</evidence>
<dbReference type="NCBIfam" id="TIGR02163">
    <property type="entry name" value="napH"/>
    <property type="match status" value="1"/>
</dbReference>
<reference evidence="13" key="6">
    <citation type="submission" date="2020-01" db="EMBL/GenBank/DDBJ databases">
        <authorList>
            <consortium name="NCBI Pathogen Detection Project"/>
        </authorList>
    </citation>
    <scope>NUCLEOTIDE SEQUENCE</scope>
    <source>
        <strain evidence="13">C0382</strain>
        <strain evidence="12">EC00763</strain>
    </source>
</reference>
<feature type="domain" description="4Fe-4S ferredoxin-type" evidence="9">
    <location>
        <begin position="217"/>
        <end position="247"/>
    </location>
</feature>
<evidence type="ECO:0000313" key="21">
    <source>
        <dbReference type="Proteomes" id="UP000437875"/>
    </source>
</evidence>
<evidence type="ECO:0000313" key="13">
    <source>
        <dbReference type="EMBL" id="HAH7769151.1"/>
    </source>
</evidence>
<dbReference type="Proteomes" id="UP000467488">
    <property type="component" value="Chromosome"/>
</dbReference>
<keyword evidence="8" id="KW-0812">Transmembrane</keyword>
<name>A0A066T0A0_ECOLX</name>
<evidence type="ECO:0000256" key="5">
    <source>
        <dbReference type="ARBA" id="ARBA00022982"/>
    </source>
</evidence>
<reference evidence="15" key="8">
    <citation type="submission" date="2023-07" db="EMBL/GenBank/DDBJ databases">
        <title>High risk of intestinal colonization with ESBL-producing Escherichia coli among soldiers of military contingents in specific geographic regions.</title>
        <authorList>
            <person name="Literacka E."/>
        </authorList>
    </citation>
    <scope>NUCLEOTIDE SEQUENCE</scope>
    <source>
        <strain evidence="15">33</strain>
    </source>
</reference>
<reference evidence="17 20" key="2">
    <citation type="submission" date="2018-12" db="EMBL/GenBank/DDBJ databases">
        <title>Food and Water Safety Consortium.</title>
        <authorList>
            <person name="Tyson S."/>
            <person name="Peterson C.-L."/>
            <person name="Olson A."/>
            <person name="Tyler S."/>
            <person name="Cabral J."/>
            <person name="Lynch T."/>
            <person name="Knox N."/>
            <person name="Van Domselaar G."/>
            <person name="Graham M."/>
        </authorList>
    </citation>
    <scope>NUCLEOTIDE SEQUENCE [LARGE SCALE GENOMIC DNA]</scope>
    <source>
        <strain evidence="17 20">FWSEC0118</strain>
    </source>
</reference>
<dbReference type="EMBL" id="WSGM01000002">
    <property type="protein sequence ID" value="KAE9734197.1"/>
    <property type="molecule type" value="Genomic_DNA"/>
</dbReference>
<feature type="transmembrane region" description="Helical" evidence="8">
    <location>
        <begin position="139"/>
        <end position="160"/>
    </location>
</feature>
<organism evidence="17 20">
    <name type="scientific">Escherichia coli</name>
    <dbReference type="NCBI Taxonomy" id="562"/>
    <lineage>
        <taxon>Bacteria</taxon>
        <taxon>Pseudomonadati</taxon>
        <taxon>Pseudomonadota</taxon>
        <taxon>Gammaproteobacteria</taxon>
        <taxon>Enterobacterales</taxon>
        <taxon>Enterobacteriaceae</taxon>
        <taxon>Escherichia</taxon>
    </lineage>
</organism>
<evidence type="ECO:0000313" key="19">
    <source>
        <dbReference type="Proteomes" id="UP000288730"/>
    </source>
</evidence>
<evidence type="ECO:0000313" key="12">
    <source>
        <dbReference type="EMBL" id="HAH4522732.1"/>
    </source>
</evidence>
<dbReference type="EMBL" id="DABBJX010000001">
    <property type="protein sequence ID" value="HAH4522732.1"/>
    <property type="molecule type" value="Genomic_DNA"/>
</dbReference>
<evidence type="ECO:0000256" key="2">
    <source>
        <dbReference type="ARBA" id="ARBA00022485"/>
    </source>
</evidence>
<feature type="transmembrane region" description="Helical" evidence="8">
    <location>
        <begin position="78"/>
        <end position="98"/>
    </location>
</feature>